<feature type="domain" description="Protein kinase" evidence="4">
    <location>
        <begin position="21"/>
        <end position="363"/>
    </location>
</feature>
<protein>
    <recommendedName>
        <fullName evidence="4">Protein kinase domain-containing protein</fullName>
    </recommendedName>
</protein>
<dbReference type="STRING" id="180088.A0A1J8PVX7"/>
<evidence type="ECO:0000256" key="2">
    <source>
        <dbReference type="ARBA" id="ARBA00022741"/>
    </source>
</evidence>
<dbReference type="Gene3D" id="3.30.200.20">
    <property type="entry name" value="Phosphorylase Kinase, domain 1"/>
    <property type="match status" value="1"/>
</dbReference>
<dbReference type="InterPro" id="IPR050117">
    <property type="entry name" value="MAPK"/>
</dbReference>
<keyword evidence="1" id="KW-0723">Serine/threonine-protein kinase</keyword>
<evidence type="ECO:0000256" key="1">
    <source>
        <dbReference type="ARBA" id="ARBA00022527"/>
    </source>
</evidence>
<dbReference type="Proteomes" id="UP000183567">
    <property type="component" value="Unassembled WGS sequence"/>
</dbReference>
<accession>A0A1J8PVX7</accession>
<evidence type="ECO:0000256" key="3">
    <source>
        <dbReference type="ARBA" id="ARBA00022840"/>
    </source>
</evidence>
<dbReference type="InterPro" id="IPR000719">
    <property type="entry name" value="Prot_kinase_dom"/>
</dbReference>
<dbReference type="OrthoDB" id="2158884at2759"/>
<dbReference type="Gene3D" id="1.10.510.10">
    <property type="entry name" value="Transferase(Phosphotransferase) domain 1"/>
    <property type="match status" value="1"/>
</dbReference>
<keyword evidence="3" id="KW-0067">ATP-binding</keyword>
<keyword evidence="1" id="KW-0808">Transferase</keyword>
<sequence>MSTGIGNLVLGDSTTSSQQSFTVIKKLGYGSFSSVFLCDWHGDLSPEVLPGLTSHIRGGADQPGVRLVAVKTLRRKWEQSLHECEDLKELKALRAITPHPCVVHFYDVFLASEMSELSFVFEAMEGNLIHFMKSRKRRPLATGLVAHMFQQMASGLHHIHSSGYFHRDMKPENILITTTGIFNYRSLFSQSQPDAVEQKDVSVICKIADFDLAREISSTPPYTEYVSARWYRAPEVLLLSRDYSMPVDLWALGTIIAELVNLRPIFPGSGQIDQINRIVNVLGDPADHGVDEHGRPRGGGPWPRGLEQARRVAFIFPEAEPRNLYAMFDNQTPRRLVECISDLLKYDPVLRITSQQCLVHNYLRECLPENLPCMLPEPELHAQQSSIPQDSHAVSESPN</sequence>
<keyword evidence="6" id="KW-1185">Reference proteome</keyword>
<name>A0A1J8PVX7_9AGAM</name>
<dbReference type="InterPro" id="IPR011009">
    <property type="entry name" value="Kinase-like_dom_sf"/>
</dbReference>
<comment type="caution">
    <text evidence="5">The sequence shown here is derived from an EMBL/GenBank/DDBJ whole genome shotgun (WGS) entry which is preliminary data.</text>
</comment>
<organism evidence="5 6">
    <name type="scientific">Rhizopogon vesiculosus</name>
    <dbReference type="NCBI Taxonomy" id="180088"/>
    <lineage>
        <taxon>Eukaryota</taxon>
        <taxon>Fungi</taxon>
        <taxon>Dikarya</taxon>
        <taxon>Basidiomycota</taxon>
        <taxon>Agaricomycotina</taxon>
        <taxon>Agaricomycetes</taxon>
        <taxon>Agaricomycetidae</taxon>
        <taxon>Boletales</taxon>
        <taxon>Suillineae</taxon>
        <taxon>Rhizopogonaceae</taxon>
        <taxon>Rhizopogon</taxon>
    </lineage>
</organism>
<evidence type="ECO:0000313" key="5">
    <source>
        <dbReference type="EMBL" id="OJA12623.1"/>
    </source>
</evidence>
<evidence type="ECO:0000259" key="4">
    <source>
        <dbReference type="PROSITE" id="PS50011"/>
    </source>
</evidence>
<dbReference type="PROSITE" id="PS50011">
    <property type="entry name" value="PROTEIN_KINASE_DOM"/>
    <property type="match status" value="1"/>
</dbReference>
<dbReference type="AlphaFoldDB" id="A0A1J8PVX7"/>
<dbReference type="GO" id="GO:0005524">
    <property type="term" value="F:ATP binding"/>
    <property type="evidence" value="ECO:0007669"/>
    <property type="project" value="UniProtKB-KW"/>
</dbReference>
<gene>
    <name evidence="5" type="ORF">AZE42_04479</name>
</gene>
<dbReference type="GO" id="GO:0004674">
    <property type="term" value="F:protein serine/threonine kinase activity"/>
    <property type="evidence" value="ECO:0007669"/>
    <property type="project" value="UniProtKB-KW"/>
</dbReference>
<dbReference type="PROSITE" id="PS00108">
    <property type="entry name" value="PROTEIN_KINASE_ST"/>
    <property type="match status" value="1"/>
</dbReference>
<dbReference type="InterPro" id="IPR008271">
    <property type="entry name" value="Ser/Thr_kinase_AS"/>
</dbReference>
<dbReference type="SUPFAM" id="SSF56112">
    <property type="entry name" value="Protein kinase-like (PK-like)"/>
    <property type="match status" value="1"/>
</dbReference>
<proteinExistence type="predicted"/>
<dbReference type="SMART" id="SM00220">
    <property type="entry name" value="S_TKc"/>
    <property type="match status" value="1"/>
</dbReference>
<dbReference type="Pfam" id="PF00069">
    <property type="entry name" value="Pkinase"/>
    <property type="match status" value="1"/>
</dbReference>
<keyword evidence="2" id="KW-0547">Nucleotide-binding</keyword>
<evidence type="ECO:0000313" key="6">
    <source>
        <dbReference type="Proteomes" id="UP000183567"/>
    </source>
</evidence>
<dbReference type="EMBL" id="LVVM01004553">
    <property type="protein sequence ID" value="OJA12623.1"/>
    <property type="molecule type" value="Genomic_DNA"/>
</dbReference>
<reference evidence="5 6" key="1">
    <citation type="submission" date="2016-03" db="EMBL/GenBank/DDBJ databases">
        <title>Comparative genomics of the ectomycorrhizal sister species Rhizopogon vinicolor and Rhizopogon vesiculosus (Basidiomycota: Boletales) reveals a divergence of the mating type B locus.</title>
        <authorList>
            <person name="Mujic A.B."/>
            <person name="Kuo A."/>
            <person name="Tritt A."/>
            <person name="Lipzen A."/>
            <person name="Chen C."/>
            <person name="Johnson J."/>
            <person name="Sharma A."/>
            <person name="Barry K."/>
            <person name="Grigoriev I.V."/>
            <person name="Spatafora J.W."/>
        </authorList>
    </citation>
    <scope>NUCLEOTIDE SEQUENCE [LARGE SCALE GENOMIC DNA]</scope>
    <source>
        <strain evidence="5 6">AM-OR11-056</strain>
    </source>
</reference>
<keyword evidence="1" id="KW-0418">Kinase</keyword>
<dbReference type="PANTHER" id="PTHR24055">
    <property type="entry name" value="MITOGEN-ACTIVATED PROTEIN KINASE"/>
    <property type="match status" value="1"/>
</dbReference>